<dbReference type="PANTHER" id="PTHR12097">
    <property type="entry name" value="SPLICING FACTOR 3B, SUBUNIT 1-RELATED"/>
    <property type="match status" value="1"/>
</dbReference>
<feature type="domain" description="Phosphatase PP2A regulatory subunit A/Splicing factor 3B subunit 1-like HEAT repeat" evidence="12">
    <location>
        <begin position="932"/>
        <end position="1009"/>
    </location>
</feature>
<evidence type="ECO:0000256" key="3">
    <source>
        <dbReference type="ARBA" id="ARBA00022664"/>
    </source>
</evidence>
<dbReference type="InterPro" id="IPR015016">
    <property type="entry name" value="SF3b_su1"/>
</dbReference>
<evidence type="ECO:0000259" key="12">
    <source>
        <dbReference type="Pfam" id="PF22646"/>
    </source>
</evidence>
<organism evidence="13 14">
    <name type="scientific">Kockovaella imperatae</name>
    <dbReference type="NCBI Taxonomy" id="4999"/>
    <lineage>
        <taxon>Eukaryota</taxon>
        <taxon>Fungi</taxon>
        <taxon>Dikarya</taxon>
        <taxon>Basidiomycota</taxon>
        <taxon>Agaricomycotina</taxon>
        <taxon>Tremellomycetes</taxon>
        <taxon>Tremellales</taxon>
        <taxon>Cuniculitremaceae</taxon>
        <taxon>Kockovaella</taxon>
    </lineage>
</organism>
<comment type="similarity">
    <text evidence="8">Belongs to the phosphatase 2A regulatory subunit A family.</text>
</comment>
<dbReference type="FunFam" id="1.25.10.10:FF:000073">
    <property type="entry name" value="Splicing factor 3b, subunit 1"/>
    <property type="match status" value="1"/>
</dbReference>
<feature type="compositionally biased region" description="Basic and acidic residues" evidence="10">
    <location>
        <begin position="185"/>
        <end position="194"/>
    </location>
</feature>
<dbReference type="InterPro" id="IPR054573">
    <property type="entry name" value="PP2A/SF3B1-like_HEAT"/>
</dbReference>
<dbReference type="FunFam" id="1.25.10.10:FF:000088">
    <property type="entry name" value="Splicing factor 3b, subunit 1"/>
    <property type="match status" value="1"/>
</dbReference>
<accession>A0A1Y1UR42</accession>
<keyword evidence="7" id="KW-0539">Nucleus</keyword>
<evidence type="ECO:0000313" key="14">
    <source>
        <dbReference type="Proteomes" id="UP000193218"/>
    </source>
</evidence>
<dbReference type="STRING" id="4999.A0A1Y1UR42"/>
<sequence>MSEEENNGAYPRLQSYSAPQEILDEHAALADEEDVPDAFQDRAQPKQVAARQTDYQLRRFERTEALEEGEDDSYEDRMRLVNLQREEERVKRYREQMEKDKEQQDKQSQLPADDKTPPRAIADGDQTPPREKMEQDGASTPPKAKRRRWDVEETEVKKEEGGEDDVPKKRRSRWDQTPSDAPEAGEGKAKKSRWDQTPSASTSTVVHGQTGQFTSTGAMMVEDKRYRAMTDEDLDHLLPGKAEGYAICEVPEDYKPAPTVRKLVPATSADHGFMMQDDSDAAKARAAVGGLQGTMEQTEIEGIGTLQFLKQEDTQYFAKILGEGGGEEDDVGYTLEELKERKIMRLLLKIKNGTPPVRKTALRQITDRAREFGAGPLFDKILPLLMERTLEDQERHLLVKVIDRVLYKLDDLVRPYVHKILVVIEPLLIDEDYYARVEGREIISNLAKAAGLAHMISTMRPDIDHVDEYVRNTTARAFSVVASALGIPALLPFLKAVCRSKKSWQARHTGIRIIQQIAIMMGCAVLPHLRNLVDAIADGLQDEQQKVRTMTALSLAALAESAAPYGIESFDNVLKPLWLGIRQHRGKTLAAFLKAIGYIIPLMDPEYAGYYVRECMPILIREFQTSDEEMRRIVLQVIKQCAMTEGVSPTYVKEEVLPEFFKAFWVRRMALDKRNYKQLVETTTELAQKGGVSEIVGRVCNDLKDESEPFRKMVMETITNVVANVGAADIDERLEIQLIDGIIYAFQEQTLEDTVMLDGFGTVINALGSRVKPYLPQIVSMILWRLTNKSAKVRMLAADLTTKLAHIIKSNGEDQLLSKLGVVIFEQLGEEYPDALGSLIAAEGAIANVVGMTQMNPPVKDLLPRMTPILRNRHEKVQEATINLIGRIADRGAEFVPAKEWMRICFELLDLLKAHKKAIRRAAVNSFGYIAKAIGPQDVLSVLLTNLKVQERQSRVCSTVAIAIVAETCGPFTCIPAILNEYRTPELNVRNGCLKALAWVFEYVGEMSKDYINSVVGILDDALTDRDHVHRQTAAAIVKHLAIGVAGLGHEDALTHMLNLVWPNIFETSPHVIGGMMDAIEALRLGLGSGPILSYVLQGLFHPSRRVREVYWRIYNTLILGSSDAMVPFYPNMGSASDLASGQDYTRHDLMVMV</sequence>
<comment type="subcellular location">
    <subcellularLocation>
        <location evidence="1">Nucleus</location>
    </subcellularLocation>
</comment>
<evidence type="ECO:0000256" key="5">
    <source>
        <dbReference type="ARBA" id="ARBA00022737"/>
    </source>
</evidence>
<dbReference type="InterPro" id="IPR038737">
    <property type="entry name" value="SF3b_su1-like"/>
</dbReference>
<feature type="repeat" description="HEAT" evidence="9">
    <location>
        <begin position="532"/>
        <end position="570"/>
    </location>
</feature>
<name>A0A1Y1UR42_9TREE</name>
<dbReference type="Proteomes" id="UP000193218">
    <property type="component" value="Unassembled WGS sequence"/>
</dbReference>
<evidence type="ECO:0000256" key="6">
    <source>
        <dbReference type="ARBA" id="ARBA00023187"/>
    </source>
</evidence>
<dbReference type="RefSeq" id="XP_021874227.1">
    <property type="nucleotide sequence ID" value="XM_022018967.1"/>
</dbReference>
<gene>
    <name evidence="13" type="ORF">BD324DRAFT_678005</name>
</gene>
<keyword evidence="6" id="KW-0508">mRNA splicing</keyword>
<feature type="compositionally biased region" description="Basic and acidic residues" evidence="10">
    <location>
        <begin position="75"/>
        <end position="105"/>
    </location>
</feature>
<dbReference type="FunCoup" id="A0A1Y1UR42">
    <property type="interactions" value="723"/>
</dbReference>
<evidence type="ECO:0000256" key="4">
    <source>
        <dbReference type="ARBA" id="ARBA00022728"/>
    </source>
</evidence>
<comment type="caution">
    <text evidence="13">The sequence shown here is derived from an EMBL/GenBank/DDBJ whole genome shotgun (WGS) entry which is preliminary data.</text>
</comment>
<evidence type="ECO:0000256" key="7">
    <source>
        <dbReference type="ARBA" id="ARBA00023242"/>
    </source>
</evidence>
<dbReference type="AlphaFoldDB" id="A0A1Y1UR42"/>
<dbReference type="GO" id="GO:0000245">
    <property type="term" value="P:spliceosomal complex assembly"/>
    <property type="evidence" value="ECO:0007669"/>
    <property type="project" value="InterPro"/>
</dbReference>
<feature type="compositionally biased region" description="Basic and acidic residues" evidence="10">
    <location>
        <begin position="56"/>
        <end position="65"/>
    </location>
</feature>
<dbReference type="OrthoDB" id="438939at2759"/>
<dbReference type="InterPro" id="IPR011989">
    <property type="entry name" value="ARM-like"/>
</dbReference>
<dbReference type="EMBL" id="NBSH01000001">
    <property type="protein sequence ID" value="ORX40548.1"/>
    <property type="molecule type" value="Genomic_DNA"/>
</dbReference>
<dbReference type="Pfam" id="PF08920">
    <property type="entry name" value="SF3b1"/>
    <property type="match status" value="1"/>
</dbReference>
<feature type="region of interest" description="Disordered" evidence="10">
    <location>
        <begin position="1"/>
        <end position="215"/>
    </location>
</feature>
<keyword evidence="5" id="KW-0677">Repeat</keyword>
<feature type="compositionally biased region" description="Basic and acidic residues" evidence="10">
    <location>
        <begin position="149"/>
        <end position="160"/>
    </location>
</feature>
<dbReference type="Pfam" id="PF13513">
    <property type="entry name" value="HEAT_EZ"/>
    <property type="match status" value="1"/>
</dbReference>
<keyword evidence="4" id="KW-0747">Spliceosome</keyword>
<dbReference type="Gene3D" id="1.25.10.10">
    <property type="entry name" value="Leucine-rich Repeat Variant"/>
    <property type="match status" value="3"/>
</dbReference>
<dbReference type="SUPFAM" id="SSF48371">
    <property type="entry name" value="ARM repeat"/>
    <property type="match status" value="1"/>
</dbReference>
<evidence type="ECO:0000259" key="11">
    <source>
        <dbReference type="Pfam" id="PF08920"/>
    </source>
</evidence>
<evidence type="ECO:0000256" key="9">
    <source>
        <dbReference type="PROSITE-ProRule" id="PRU00103"/>
    </source>
</evidence>
<dbReference type="InParanoid" id="A0A1Y1UR42"/>
<evidence type="ECO:0000256" key="1">
    <source>
        <dbReference type="ARBA" id="ARBA00004123"/>
    </source>
</evidence>
<dbReference type="GO" id="GO:0003729">
    <property type="term" value="F:mRNA binding"/>
    <property type="evidence" value="ECO:0007669"/>
    <property type="project" value="InterPro"/>
</dbReference>
<dbReference type="InterPro" id="IPR021133">
    <property type="entry name" value="HEAT_type_2"/>
</dbReference>
<dbReference type="GeneID" id="33560776"/>
<dbReference type="FunFam" id="1.25.10.10:FF:000329">
    <property type="entry name" value="Splicing factor 3b, subunit 1"/>
    <property type="match status" value="1"/>
</dbReference>
<evidence type="ECO:0000256" key="10">
    <source>
        <dbReference type="SAM" id="MobiDB-lite"/>
    </source>
</evidence>
<dbReference type="Pfam" id="PF22646">
    <property type="entry name" value="PPP2R1A-like_HEAT"/>
    <property type="match status" value="1"/>
</dbReference>
<dbReference type="GO" id="GO:0005681">
    <property type="term" value="C:spliceosomal complex"/>
    <property type="evidence" value="ECO:0007669"/>
    <property type="project" value="UniProtKB-KW"/>
</dbReference>
<dbReference type="InterPro" id="IPR016024">
    <property type="entry name" value="ARM-type_fold"/>
</dbReference>
<comment type="similarity">
    <text evidence="2">Belongs to the SF3B1 family.</text>
</comment>
<keyword evidence="3" id="KW-0507">mRNA processing</keyword>
<evidence type="ECO:0000256" key="2">
    <source>
        <dbReference type="ARBA" id="ARBA00005754"/>
    </source>
</evidence>
<evidence type="ECO:0000313" key="13">
    <source>
        <dbReference type="EMBL" id="ORX40548.1"/>
    </source>
</evidence>
<reference evidence="13 14" key="1">
    <citation type="submission" date="2017-03" db="EMBL/GenBank/DDBJ databases">
        <title>Widespread Adenine N6-methylation of Active Genes in Fungi.</title>
        <authorList>
            <consortium name="DOE Joint Genome Institute"/>
            <person name="Mondo S.J."/>
            <person name="Dannebaum R.O."/>
            <person name="Kuo R.C."/>
            <person name="Louie K.B."/>
            <person name="Bewick A.J."/>
            <person name="Labutti K."/>
            <person name="Haridas S."/>
            <person name="Kuo A."/>
            <person name="Salamov A."/>
            <person name="Ahrendt S.R."/>
            <person name="Lau R."/>
            <person name="Bowen B.P."/>
            <person name="Lipzen A."/>
            <person name="Sullivan W."/>
            <person name="Andreopoulos W.B."/>
            <person name="Clum A."/>
            <person name="Lindquist E."/>
            <person name="Daum C."/>
            <person name="Northen T.R."/>
            <person name="Ramamoorthy G."/>
            <person name="Schmitz R.J."/>
            <person name="Gryganskyi A."/>
            <person name="Culley D."/>
            <person name="Magnuson J."/>
            <person name="James T.Y."/>
            <person name="O'Malley M.A."/>
            <person name="Stajich J.E."/>
            <person name="Spatafora J.W."/>
            <person name="Visel A."/>
            <person name="Grigoriev I.V."/>
        </authorList>
    </citation>
    <scope>NUCLEOTIDE SEQUENCE [LARGE SCALE GENOMIC DNA]</scope>
    <source>
        <strain evidence="13 14">NRRL Y-17943</strain>
    </source>
</reference>
<feature type="domain" description="Splicing factor 3B subunit 1" evidence="11">
    <location>
        <begin position="167"/>
        <end position="279"/>
    </location>
</feature>
<keyword evidence="14" id="KW-1185">Reference proteome</keyword>
<dbReference type="PROSITE" id="PS50077">
    <property type="entry name" value="HEAT_REPEAT"/>
    <property type="match status" value="1"/>
</dbReference>
<evidence type="ECO:0000256" key="8">
    <source>
        <dbReference type="ARBA" id="ARBA00038332"/>
    </source>
</evidence>
<protein>
    <submittedName>
        <fullName evidence="13">Armadillo-type protein</fullName>
    </submittedName>
</protein>
<proteinExistence type="inferred from homology"/>
<feature type="compositionally biased region" description="Polar residues" evidence="10">
    <location>
        <begin position="195"/>
        <end position="215"/>
    </location>
</feature>